<dbReference type="RefSeq" id="WP_103428086.1">
    <property type="nucleotide sequence ID" value="NZ_CP026311.1"/>
</dbReference>
<reference evidence="2 3" key="1">
    <citation type="submission" date="2018-01" db="EMBL/GenBank/DDBJ databases">
        <title>Complete genome sequence of Salinigranum rubrum GX10T, an extremely halophilic archaeon isolated from a marine solar saltern.</title>
        <authorList>
            <person name="Han S."/>
        </authorList>
    </citation>
    <scope>NUCLEOTIDE SEQUENCE [LARGE SCALE GENOMIC DNA]</scope>
    <source>
        <strain evidence="2 3">GX10</strain>
        <plasmid evidence="3">Plasmid unnamed2</plasmid>
    </source>
</reference>
<keyword evidence="2" id="KW-0614">Plasmid</keyword>
<feature type="region of interest" description="Disordered" evidence="1">
    <location>
        <begin position="57"/>
        <end position="82"/>
    </location>
</feature>
<keyword evidence="3" id="KW-1185">Reference proteome</keyword>
<dbReference type="KEGG" id="srub:C2R22_22960"/>
<dbReference type="Proteomes" id="UP000236584">
    <property type="component" value="Plasmid unnamed2"/>
</dbReference>
<dbReference type="GeneID" id="35595018"/>
<accession>A0A2I8VRA4</accession>
<evidence type="ECO:0000313" key="3">
    <source>
        <dbReference type="Proteomes" id="UP000236584"/>
    </source>
</evidence>
<dbReference type="EMBL" id="CP026311">
    <property type="protein sequence ID" value="AUV84404.1"/>
    <property type="molecule type" value="Genomic_DNA"/>
</dbReference>
<geneLocation type="plasmid" evidence="2">
    <name>unnamed2</name>
</geneLocation>
<evidence type="ECO:0000256" key="1">
    <source>
        <dbReference type="SAM" id="MobiDB-lite"/>
    </source>
</evidence>
<name>A0A2I8VRA4_9EURY</name>
<dbReference type="AlphaFoldDB" id="A0A2I8VRA4"/>
<organism evidence="2 3">
    <name type="scientific">Salinigranum rubrum</name>
    <dbReference type="NCBI Taxonomy" id="755307"/>
    <lineage>
        <taxon>Archaea</taxon>
        <taxon>Methanobacteriati</taxon>
        <taxon>Methanobacteriota</taxon>
        <taxon>Stenosarchaea group</taxon>
        <taxon>Halobacteria</taxon>
        <taxon>Halobacteriales</taxon>
        <taxon>Haloferacaceae</taxon>
        <taxon>Salinigranum</taxon>
    </lineage>
</organism>
<protein>
    <submittedName>
        <fullName evidence="2">Uncharacterized protein</fullName>
    </submittedName>
</protein>
<dbReference type="OrthoDB" id="380179at2157"/>
<gene>
    <name evidence="2" type="ORF">C2R22_22960</name>
</gene>
<sequence length="82" mass="8811">MNSLTTLSDGETYADVRLGDDFIVTIDRTARKDAITIRVFHPDTPETPVGEHHLNLTLNDDSISGTPGESTQNNTDPTGALG</sequence>
<proteinExistence type="predicted"/>
<evidence type="ECO:0000313" key="2">
    <source>
        <dbReference type="EMBL" id="AUV84404.1"/>
    </source>
</evidence>